<feature type="binding site" evidence="9">
    <location>
        <begin position="360"/>
        <end position="361"/>
    </location>
    <ligand>
        <name>ATP</name>
        <dbReference type="ChEBI" id="CHEBI:30616"/>
    </ligand>
</feature>
<evidence type="ECO:0000256" key="3">
    <source>
        <dbReference type="ARBA" id="ARBA00012737"/>
    </source>
</evidence>
<evidence type="ECO:0000256" key="4">
    <source>
        <dbReference type="ARBA" id="ARBA00022741"/>
    </source>
</evidence>
<name>A0A538TMR5_UNCEI</name>
<feature type="site" description="Important for beta-aspartyl-AMP intermediate formation" evidence="10">
    <location>
        <position position="362"/>
    </location>
</feature>
<dbReference type="InterPro" id="IPR001962">
    <property type="entry name" value="Asn_synthase"/>
</dbReference>
<evidence type="ECO:0000256" key="9">
    <source>
        <dbReference type="PIRSR" id="PIRSR001589-2"/>
    </source>
</evidence>
<dbReference type="GO" id="GO:0005829">
    <property type="term" value="C:cytosol"/>
    <property type="evidence" value="ECO:0007669"/>
    <property type="project" value="TreeGrafter"/>
</dbReference>
<dbReference type="AlphaFoldDB" id="A0A538TMR5"/>
<evidence type="ECO:0000256" key="7">
    <source>
        <dbReference type="ARBA" id="ARBA00048741"/>
    </source>
</evidence>
<keyword evidence="5 9" id="KW-0067">ATP-binding</keyword>
<dbReference type="InterPro" id="IPR006426">
    <property type="entry name" value="Asn_synth_AEB"/>
</dbReference>
<dbReference type="Gene3D" id="3.60.20.10">
    <property type="entry name" value="Glutamine Phosphoribosylpyrophosphate, subunit 1, domain 1"/>
    <property type="match status" value="1"/>
</dbReference>
<dbReference type="GO" id="GO:0004066">
    <property type="term" value="F:asparagine synthase (glutamine-hydrolyzing) activity"/>
    <property type="evidence" value="ECO:0007669"/>
    <property type="project" value="UniProtKB-EC"/>
</dbReference>
<dbReference type="InterPro" id="IPR033738">
    <property type="entry name" value="AsnB_N"/>
</dbReference>
<protein>
    <recommendedName>
        <fullName evidence="3">asparagine synthase (glutamine-hydrolyzing)</fullName>
        <ecNumber evidence="3">6.3.5.4</ecNumber>
    </recommendedName>
</protein>
<keyword evidence="8" id="KW-0061">Asparagine biosynthesis</keyword>
<evidence type="ECO:0000256" key="6">
    <source>
        <dbReference type="ARBA" id="ARBA00022962"/>
    </source>
</evidence>
<evidence type="ECO:0000256" key="8">
    <source>
        <dbReference type="PIRSR" id="PIRSR001589-1"/>
    </source>
</evidence>
<keyword evidence="8" id="KW-0028">Amino-acid biosynthesis</keyword>
<keyword evidence="12" id="KW-0436">Ligase</keyword>
<evidence type="ECO:0000313" key="13">
    <source>
        <dbReference type="Proteomes" id="UP000317691"/>
    </source>
</evidence>
<evidence type="ECO:0000256" key="2">
    <source>
        <dbReference type="ARBA" id="ARBA00005752"/>
    </source>
</evidence>
<dbReference type="EMBL" id="VBOZ01000016">
    <property type="protein sequence ID" value="TMQ64918.1"/>
    <property type="molecule type" value="Genomic_DNA"/>
</dbReference>
<dbReference type="InterPro" id="IPR029055">
    <property type="entry name" value="Ntn_hydrolases_N"/>
</dbReference>
<dbReference type="CDD" id="cd01991">
    <property type="entry name" value="Asn_synthase_B_C"/>
    <property type="match status" value="1"/>
</dbReference>
<dbReference type="CDD" id="cd00712">
    <property type="entry name" value="AsnB"/>
    <property type="match status" value="1"/>
</dbReference>
<dbReference type="GO" id="GO:0006529">
    <property type="term" value="P:asparagine biosynthetic process"/>
    <property type="evidence" value="ECO:0007669"/>
    <property type="project" value="UniProtKB-KW"/>
</dbReference>
<dbReference type="PROSITE" id="PS51278">
    <property type="entry name" value="GATASE_TYPE_2"/>
    <property type="match status" value="1"/>
</dbReference>
<dbReference type="Gene3D" id="3.40.50.620">
    <property type="entry name" value="HUPs"/>
    <property type="match status" value="1"/>
</dbReference>
<keyword evidence="6 8" id="KW-0315">Glutamine amidotransferase</keyword>
<comment type="catalytic activity">
    <reaction evidence="7">
        <text>L-aspartate + L-glutamine + ATP + H2O = L-asparagine + L-glutamate + AMP + diphosphate + H(+)</text>
        <dbReference type="Rhea" id="RHEA:12228"/>
        <dbReference type="ChEBI" id="CHEBI:15377"/>
        <dbReference type="ChEBI" id="CHEBI:15378"/>
        <dbReference type="ChEBI" id="CHEBI:29985"/>
        <dbReference type="ChEBI" id="CHEBI:29991"/>
        <dbReference type="ChEBI" id="CHEBI:30616"/>
        <dbReference type="ChEBI" id="CHEBI:33019"/>
        <dbReference type="ChEBI" id="CHEBI:58048"/>
        <dbReference type="ChEBI" id="CHEBI:58359"/>
        <dbReference type="ChEBI" id="CHEBI:456215"/>
        <dbReference type="EC" id="6.3.5.4"/>
    </reaction>
</comment>
<dbReference type="SUPFAM" id="SSF52402">
    <property type="entry name" value="Adenine nucleotide alpha hydrolases-like"/>
    <property type="match status" value="1"/>
</dbReference>
<dbReference type="SUPFAM" id="SSF56235">
    <property type="entry name" value="N-terminal nucleophile aminohydrolases (Ntn hydrolases)"/>
    <property type="match status" value="1"/>
</dbReference>
<evidence type="ECO:0000259" key="11">
    <source>
        <dbReference type="PROSITE" id="PS51278"/>
    </source>
</evidence>
<comment type="pathway">
    <text evidence="1">Amino-acid biosynthesis; L-asparagine biosynthesis; L-asparagine from L-aspartate (L-Gln route): step 1/1.</text>
</comment>
<dbReference type="EC" id="6.3.5.4" evidence="3"/>
<evidence type="ECO:0000256" key="1">
    <source>
        <dbReference type="ARBA" id="ARBA00005187"/>
    </source>
</evidence>
<dbReference type="PANTHER" id="PTHR43284">
    <property type="entry name" value="ASPARAGINE SYNTHETASE (GLUTAMINE-HYDROLYZING)"/>
    <property type="match status" value="1"/>
</dbReference>
<proteinExistence type="inferred from homology"/>
<comment type="similarity">
    <text evidence="2">Belongs to the asparagine synthetase family.</text>
</comment>
<feature type="binding site" evidence="9">
    <location>
        <position position="288"/>
    </location>
    <ligand>
        <name>ATP</name>
        <dbReference type="ChEBI" id="CHEBI:30616"/>
    </ligand>
</feature>
<dbReference type="InterPro" id="IPR017932">
    <property type="entry name" value="GATase_2_dom"/>
</dbReference>
<comment type="caution">
    <text evidence="12">The sequence shown here is derived from an EMBL/GenBank/DDBJ whole genome shotgun (WGS) entry which is preliminary data.</text>
</comment>
<evidence type="ECO:0000256" key="10">
    <source>
        <dbReference type="PIRSR" id="PIRSR001589-3"/>
    </source>
</evidence>
<feature type="domain" description="Glutamine amidotransferase type-2" evidence="11">
    <location>
        <begin position="2"/>
        <end position="213"/>
    </location>
</feature>
<feature type="binding site" evidence="9">
    <location>
        <position position="100"/>
    </location>
    <ligand>
        <name>L-glutamine</name>
        <dbReference type="ChEBI" id="CHEBI:58359"/>
    </ligand>
</feature>
<feature type="active site" description="For GATase activity" evidence="8">
    <location>
        <position position="2"/>
    </location>
</feature>
<evidence type="ECO:0000256" key="5">
    <source>
        <dbReference type="ARBA" id="ARBA00022840"/>
    </source>
</evidence>
<dbReference type="Pfam" id="PF00733">
    <property type="entry name" value="Asn_synthase"/>
    <property type="match status" value="1"/>
</dbReference>
<accession>A0A538TMR5</accession>
<dbReference type="NCBIfam" id="TIGR01536">
    <property type="entry name" value="asn_synth_AEB"/>
    <property type="match status" value="1"/>
</dbReference>
<dbReference type="Pfam" id="PF13537">
    <property type="entry name" value="GATase_7"/>
    <property type="match status" value="1"/>
</dbReference>
<dbReference type="InterPro" id="IPR014729">
    <property type="entry name" value="Rossmann-like_a/b/a_fold"/>
</dbReference>
<organism evidence="12 13">
    <name type="scientific">Eiseniibacteriota bacterium</name>
    <dbReference type="NCBI Taxonomy" id="2212470"/>
    <lineage>
        <taxon>Bacteria</taxon>
        <taxon>Candidatus Eiseniibacteriota</taxon>
    </lineage>
</organism>
<gene>
    <name evidence="12" type="primary">asnB</name>
    <name evidence="12" type="ORF">E6K79_06115</name>
</gene>
<reference evidence="12 13" key="1">
    <citation type="journal article" date="2019" name="Nat. Microbiol.">
        <title>Mediterranean grassland soil C-N compound turnover is dependent on rainfall and depth, and is mediated by genomically divergent microorganisms.</title>
        <authorList>
            <person name="Diamond S."/>
            <person name="Andeer P.F."/>
            <person name="Li Z."/>
            <person name="Crits-Christoph A."/>
            <person name="Burstein D."/>
            <person name="Anantharaman K."/>
            <person name="Lane K.R."/>
            <person name="Thomas B.C."/>
            <person name="Pan C."/>
            <person name="Northen T.R."/>
            <person name="Banfield J.F."/>
        </authorList>
    </citation>
    <scope>NUCLEOTIDE SEQUENCE [LARGE SCALE GENOMIC DNA]</scope>
    <source>
        <strain evidence="12">WS_9</strain>
    </source>
</reference>
<dbReference type="InterPro" id="IPR051786">
    <property type="entry name" value="ASN_synthetase/amidase"/>
</dbReference>
<dbReference type="GO" id="GO:0005524">
    <property type="term" value="F:ATP binding"/>
    <property type="evidence" value="ECO:0007669"/>
    <property type="project" value="UniProtKB-KW"/>
</dbReference>
<sequence>MCGFAGSFAYADGPAALDVLESQLHALRHRGPETPGVWRGERARLGHQRLPIIDTTEGGRQPIQNEDGTVVVVVNGEFYGSGAIRDRLRHRGHTFRGASDSEVLVHLWEEVGMAALQELTGMFALAVFDTRTRVLLLARDRMGKKPLYWYDDGHRIVFASELKALLLDPAVPRNVEESAVVEALTFGYIASPRTIWKGVQKLLPGQRLLCDSSGPRTEQYWAAPTERMEPRSDDDAADELRGLIDDAVRTRLVADVPIGVFLSGGIDSSCVAAVVAAQCGPSIPTFSIGVEGETEGDIAHARLMADHLHTEHREYFIGPSSLSLLPRLVWGLDEPFFDPSILPSYHVARLAREQVTVVLSGDGGDEMFGGYDTYRKALRHASGDWVPLALRRQVASAARALPLGQGALGRLRQLDRGILERHLANMSLFRPEDIGSLLTPDMAATATSGPLGLLAETPSPQAGRNGEAFAALLDYDAKTYLPDDVLTKVDRMSMLNTLEVRTPLLDQRIVEFSARLPFSMKVRQGVTKWILRESTKQLLPDAILRRGKRGFGIPLHRWMDHGLRTLARQTLLDGRCARRGWLNPKGVAAMLDRDSWQPGRQAHQIFALTCLELWARTYVDRPREELHSPLDGVLELHPAVTAAGVA</sequence>
<keyword evidence="4 9" id="KW-0547">Nucleotide-binding</keyword>
<evidence type="ECO:0000313" key="12">
    <source>
        <dbReference type="EMBL" id="TMQ64918.1"/>
    </source>
</evidence>
<dbReference type="Proteomes" id="UP000317691">
    <property type="component" value="Unassembled WGS sequence"/>
</dbReference>
<dbReference type="PIRSF" id="PIRSF001589">
    <property type="entry name" value="Asn_synthetase_glu-h"/>
    <property type="match status" value="1"/>
</dbReference>
<dbReference type="PANTHER" id="PTHR43284:SF1">
    <property type="entry name" value="ASPARAGINE SYNTHETASE"/>
    <property type="match status" value="1"/>
</dbReference>